<comment type="caution">
    <text evidence="2">The sequence shown here is derived from an EMBL/GenBank/DDBJ whole genome shotgun (WGS) entry which is preliminary data.</text>
</comment>
<dbReference type="Proteomes" id="UP000612585">
    <property type="component" value="Unassembled WGS sequence"/>
</dbReference>
<dbReference type="GO" id="GO:0016747">
    <property type="term" value="F:acyltransferase activity, transferring groups other than amino-acyl groups"/>
    <property type="evidence" value="ECO:0007669"/>
    <property type="project" value="InterPro"/>
</dbReference>
<dbReference type="RefSeq" id="WP_204006707.1">
    <property type="nucleotide sequence ID" value="NZ_BOPG01000068.1"/>
</dbReference>
<gene>
    <name evidence="2" type="ORF">Vau01_091550</name>
</gene>
<dbReference type="CDD" id="cd04301">
    <property type="entry name" value="NAT_SF"/>
    <property type="match status" value="1"/>
</dbReference>
<dbReference type="PROSITE" id="PS51186">
    <property type="entry name" value="GNAT"/>
    <property type="match status" value="1"/>
</dbReference>
<dbReference type="SUPFAM" id="SSF55729">
    <property type="entry name" value="Acyl-CoA N-acyltransferases (Nat)"/>
    <property type="match status" value="1"/>
</dbReference>
<feature type="domain" description="N-acetyltransferase" evidence="1">
    <location>
        <begin position="11"/>
        <end position="155"/>
    </location>
</feature>
<dbReference type="AlphaFoldDB" id="A0A8J3ZCF1"/>
<evidence type="ECO:0000313" key="2">
    <source>
        <dbReference type="EMBL" id="GIJ61639.1"/>
    </source>
</evidence>
<proteinExistence type="predicted"/>
<dbReference type="EMBL" id="BOPG01000068">
    <property type="protein sequence ID" value="GIJ61639.1"/>
    <property type="molecule type" value="Genomic_DNA"/>
</dbReference>
<dbReference type="Gene3D" id="3.40.630.30">
    <property type="match status" value="1"/>
</dbReference>
<dbReference type="Pfam" id="PF00583">
    <property type="entry name" value="Acetyltransf_1"/>
    <property type="match status" value="1"/>
</dbReference>
<evidence type="ECO:0000313" key="3">
    <source>
        <dbReference type="Proteomes" id="UP000612585"/>
    </source>
</evidence>
<reference evidence="2" key="1">
    <citation type="submission" date="2021-01" db="EMBL/GenBank/DDBJ databases">
        <title>Whole genome shotgun sequence of Virgisporangium aurantiacum NBRC 16421.</title>
        <authorList>
            <person name="Komaki H."/>
            <person name="Tamura T."/>
        </authorList>
    </citation>
    <scope>NUCLEOTIDE SEQUENCE</scope>
    <source>
        <strain evidence="2">NBRC 16421</strain>
    </source>
</reference>
<keyword evidence="3" id="KW-1185">Reference proteome</keyword>
<protein>
    <recommendedName>
        <fullName evidence="1">N-acetyltransferase domain-containing protein</fullName>
    </recommendedName>
</protein>
<accession>A0A8J3ZCF1</accession>
<evidence type="ECO:0000259" key="1">
    <source>
        <dbReference type="PROSITE" id="PS51186"/>
    </source>
</evidence>
<dbReference type="InterPro" id="IPR016181">
    <property type="entry name" value="Acyl_CoA_acyltransferase"/>
</dbReference>
<dbReference type="InterPro" id="IPR000182">
    <property type="entry name" value="GNAT_dom"/>
</dbReference>
<sequence>MTQTLAPRLAVGVRPYRAADHNACRRLWAELVEQQWEFYGGHDGSDPGAGFEEYLTRLDLAGMWVADDNGVVGLIGLVLGDAGGAVDPVVVAGGRRSEGIGRALLSHVAEQARMRELRELTISPAWRNVEAIHCLNAAGFDVLTNVTLAMRLDGRADDLQPGPSLHDRDFRC</sequence>
<organism evidence="2 3">
    <name type="scientific">Virgisporangium aurantiacum</name>
    <dbReference type="NCBI Taxonomy" id="175570"/>
    <lineage>
        <taxon>Bacteria</taxon>
        <taxon>Bacillati</taxon>
        <taxon>Actinomycetota</taxon>
        <taxon>Actinomycetes</taxon>
        <taxon>Micromonosporales</taxon>
        <taxon>Micromonosporaceae</taxon>
        <taxon>Virgisporangium</taxon>
    </lineage>
</organism>
<name>A0A8J3ZCF1_9ACTN</name>